<evidence type="ECO:0000256" key="1">
    <source>
        <dbReference type="SAM" id="Phobius"/>
    </source>
</evidence>
<keyword evidence="1" id="KW-0472">Membrane</keyword>
<keyword evidence="3" id="KW-1185">Reference proteome</keyword>
<name>A0A939G809_9BACT</name>
<proteinExistence type="predicted"/>
<reference evidence="2 3" key="1">
    <citation type="submission" date="2021-03" db="EMBL/GenBank/DDBJ databases">
        <title>Fibrella sp. HMF5036 genome sequencing and assembly.</title>
        <authorList>
            <person name="Kang H."/>
            <person name="Kim H."/>
            <person name="Bae S."/>
            <person name="Joh K."/>
        </authorList>
    </citation>
    <scope>NUCLEOTIDE SEQUENCE [LARGE SCALE GENOMIC DNA]</scope>
    <source>
        <strain evidence="2 3">HMF5036</strain>
    </source>
</reference>
<organism evidence="2 3">
    <name type="scientific">Fibrella aquatilis</name>
    <dbReference type="NCBI Taxonomy" id="2817059"/>
    <lineage>
        <taxon>Bacteria</taxon>
        <taxon>Pseudomonadati</taxon>
        <taxon>Bacteroidota</taxon>
        <taxon>Cytophagia</taxon>
        <taxon>Cytophagales</taxon>
        <taxon>Spirosomataceae</taxon>
        <taxon>Fibrella</taxon>
    </lineage>
</organism>
<evidence type="ECO:0000313" key="3">
    <source>
        <dbReference type="Proteomes" id="UP000664795"/>
    </source>
</evidence>
<dbReference type="AlphaFoldDB" id="A0A939G809"/>
<protein>
    <submittedName>
        <fullName evidence="2">Uncharacterized protein</fullName>
    </submittedName>
</protein>
<accession>A0A939G809</accession>
<gene>
    <name evidence="2" type="ORF">J2I48_23040</name>
</gene>
<dbReference type="EMBL" id="JAFMYU010000024">
    <property type="protein sequence ID" value="MBO0933904.1"/>
    <property type="molecule type" value="Genomic_DNA"/>
</dbReference>
<dbReference type="RefSeq" id="WP_207337870.1">
    <property type="nucleotide sequence ID" value="NZ_JAFMYU010000024.1"/>
</dbReference>
<feature type="transmembrane region" description="Helical" evidence="1">
    <location>
        <begin position="6"/>
        <end position="32"/>
    </location>
</feature>
<comment type="caution">
    <text evidence="2">The sequence shown here is derived from an EMBL/GenBank/DDBJ whole genome shotgun (WGS) entry which is preliminary data.</text>
</comment>
<keyword evidence="1" id="KW-0812">Transmembrane</keyword>
<evidence type="ECO:0000313" key="2">
    <source>
        <dbReference type="EMBL" id="MBO0933904.1"/>
    </source>
</evidence>
<sequence length="78" mass="8838">MIPYLNVGLLILLFVAGCFCTLVLVVYGIGAVRGFRQHRRQRIQALADAYRRGQRLSNDSPEGAMLRFTRNLFSNVSH</sequence>
<keyword evidence="1" id="KW-1133">Transmembrane helix</keyword>
<dbReference type="Proteomes" id="UP000664795">
    <property type="component" value="Unassembled WGS sequence"/>
</dbReference>